<gene>
    <name evidence="2" type="primary">axeA1_4</name>
    <name evidence="2" type="ORF">Pla52o_50390</name>
</gene>
<dbReference type="EMBL" id="SJPT01000011">
    <property type="protein sequence ID" value="TWU17483.1"/>
    <property type="molecule type" value="Genomic_DNA"/>
</dbReference>
<dbReference type="InterPro" id="IPR013830">
    <property type="entry name" value="SGNH_hydro"/>
</dbReference>
<keyword evidence="2" id="KW-0378">Hydrolase</keyword>
<reference evidence="2 3" key="1">
    <citation type="submission" date="2019-02" db="EMBL/GenBank/DDBJ databases">
        <title>Deep-cultivation of Planctomycetes and their phenomic and genomic characterization uncovers novel biology.</title>
        <authorList>
            <person name="Wiegand S."/>
            <person name="Jogler M."/>
            <person name="Boedeker C."/>
            <person name="Pinto D."/>
            <person name="Vollmers J."/>
            <person name="Rivas-Marin E."/>
            <person name="Kohn T."/>
            <person name="Peeters S.H."/>
            <person name="Heuer A."/>
            <person name="Rast P."/>
            <person name="Oberbeckmann S."/>
            <person name="Bunk B."/>
            <person name="Jeske O."/>
            <person name="Meyerdierks A."/>
            <person name="Storesund J.E."/>
            <person name="Kallscheuer N."/>
            <person name="Luecker S."/>
            <person name="Lage O.M."/>
            <person name="Pohl T."/>
            <person name="Merkel B.J."/>
            <person name="Hornburger P."/>
            <person name="Mueller R.-W."/>
            <person name="Bruemmer F."/>
            <person name="Labrenz M."/>
            <person name="Spormann A.M."/>
            <person name="Op Den Camp H."/>
            <person name="Overmann J."/>
            <person name="Amann R."/>
            <person name="Jetten M.S.M."/>
            <person name="Mascher T."/>
            <person name="Medema M.H."/>
            <person name="Devos D.P."/>
            <person name="Kaster A.-K."/>
            <person name="Ovreas L."/>
            <person name="Rohde M."/>
            <person name="Galperin M.Y."/>
            <person name="Jogler C."/>
        </authorList>
    </citation>
    <scope>NUCLEOTIDE SEQUENCE [LARGE SCALE GENOMIC DNA]</scope>
    <source>
        <strain evidence="2 3">Pla52o</strain>
    </source>
</reference>
<dbReference type="SUPFAM" id="SSF52266">
    <property type="entry name" value="SGNH hydrolase"/>
    <property type="match status" value="1"/>
</dbReference>
<dbReference type="Proteomes" id="UP000316304">
    <property type="component" value="Unassembled WGS sequence"/>
</dbReference>
<accession>A0A5C6BYW5</accession>
<comment type="caution">
    <text evidence="2">The sequence shown here is derived from an EMBL/GenBank/DDBJ whole genome shotgun (WGS) entry which is preliminary data.</text>
</comment>
<sequence length="224" mass="24462">MNHLRFCVLLFAVGFATVMTSLDCDASDPARAKVVCFGDSITKQGYSEILASLLDVQAINAGVGGNTTSQALRRMSRDVLAQHPDVVVILFGTNDTRIDNAGVFVPLEKYTANLHQMIDACEKQEARVVLCTIPPINHERYFTRHDKAAFERVGGLGVLLTKYREAVVQVASQRNVAVVDLNQLLQEQPEWLSDDGVHASKEGVAILAKHIAKAVRPLIEAGPK</sequence>
<protein>
    <submittedName>
        <fullName evidence="2">Acetylxylan esterase</fullName>
        <ecNumber evidence="2">3.1.1.72</ecNumber>
    </submittedName>
</protein>
<dbReference type="AlphaFoldDB" id="A0A5C6BYW5"/>
<organism evidence="2 3">
    <name type="scientific">Novipirellula galeiformis</name>
    <dbReference type="NCBI Taxonomy" id="2528004"/>
    <lineage>
        <taxon>Bacteria</taxon>
        <taxon>Pseudomonadati</taxon>
        <taxon>Planctomycetota</taxon>
        <taxon>Planctomycetia</taxon>
        <taxon>Pirellulales</taxon>
        <taxon>Pirellulaceae</taxon>
        <taxon>Novipirellula</taxon>
    </lineage>
</organism>
<evidence type="ECO:0000313" key="3">
    <source>
        <dbReference type="Proteomes" id="UP000316304"/>
    </source>
</evidence>
<dbReference type="PANTHER" id="PTHR14209:SF19">
    <property type="entry name" value="ISOAMYL ACETATE-HYDROLYZING ESTERASE 1 HOMOLOG"/>
    <property type="match status" value="1"/>
</dbReference>
<feature type="domain" description="SGNH hydrolase-type esterase" evidence="1">
    <location>
        <begin position="36"/>
        <end position="205"/>
    </location>
</feature>
<dbReference type="GO" id="GO:0046555">
    <property type="term" value="F:acetylxylan esterase activity"/>
    <property type="evidence" value="ECO:0007669"/>
    <property type="project" value="UniProtKB-EC"/>
</dbReference>
<proteinExistence type="predicted"/>
<dbReference type="EC" id="3.1.1.72" evidence="2"/>
<evidence type="ECO:0000259" key="1">
    <source>
        <dbReference type="Pfam" id="PF13472"/>
    </source>
</evidence>
<keyword evidence="3" id="KW-1185">Reference proteome</keyword>
<dbReference type="RefSeq" id="WP_146596995.1">
    <property type="nucleotide sequence ID" value="NZ_SJPT01000011.1"/>
</dbReference>
<name>A0A5C6BYW5_9BACT</name>
<evidence type="ECO:0000313" key="2">
    <source>
        <dbReference type="EMBL" id="TWU17483.1"/>
    </source>
</evidence>
<dbReference type="PANTHER" id="PTHR14209">
    <property type="entry name" value="ISOAMYL ACETATE-HYDROLYZING ESTERASE 1"/>
    <property type="match status" value="1"/>
</dbReference>
<dbReference type="Pfam" id="PF13472">
    <property type="entry name" value="Lipase_GDSL_2"/>
    <property type="match status" value="1"/>
</dbReference>
<dbReference type="OrthoDB" id="2513075at2"/>
<dbReference type="InterPro" id="IPR045136">
    <property type="entry name" value="Iah1-like"/>
</dbReference>
<dbReference type="Gene3D" id="3.40.50.1110">
    <property type="entry name" value="SGNH hydrolase"/>
    <property type="match status" value="1"/>
</dbReference>
<dbReference type="InterPro" id="IPR036514">
    <property type="entry name" value="SGNH_hydro_sf"/>
</dbReference>